<accession>A0A6N4A8H7</accession>
<reference evidence="14 15" key="1">
    <citation type="journal article" date="2016" name="BMC Genomics">
        <title>Consensus pan-genome assembly of the specialised wine bacterium Oenococcus oeni.</title>
        <authorList>
            <person name="Sternes P.R."/>
            <person name="Borneman A.R."/>
        </authorList>
    </citation>
    <scope>NUCLEOTIDE SEQUENCE [LARGE SCALE GENOMIC DNA]</scope>
    <source>
        <strain evidence="14 15">AWRIB661</strain>
    </source>
</reference>
<evidence type="ECO:0000256" key="5">
    <source>
        <dbReference type="ARBA" id="ARBA00022679"/>
    </source>
</evidence>
<dbReference type="NCBIfam" id="TIGR00113">
    <property type="entry name" value="queA"/>
    <property type="match status" value="1"/>
</dbReference>
<dbReference type="EMBL" id="MLOK01000026">
    <property type="protein sequence ID" value="OIM21794.1"/>
    <property type="molecule type" value="Genomic_DNA"/>
</dbReference>
<evidence type="ECO:0000313" key="15">
    <source>
        <dbReference type="Proteomes" id="UP000181728"/>
    </source>
</evidence>
<dbReference type="EC" id="2.4.99.17" evidence="10 13"/>
<comment type="similarity">
    <text evidence="9 13">Belongs to the QueA family.</text>
</comment>
<dbReference type="SUPFAM" id="SSF111337">
    <property type="entry name" value="QueA-like"/>
    <property type="match status" value="1"/>
</dbReference>
<dbReference type="RefSeq" id="WP_032818233.1">
    <property type="nucleotide sequence ID" value="NZ_MLOK01000026.1"/>
</dbReference>
<dbReference type="InterPro" id="IPR036100">
    <property type="entry name" value="QueA_sf"/>
</dbReference>
<dbReference type="Gene3D" id="3.40.1780.10">
    <property type="entry name" value="QueA-like"/>
    <property type="match status" value="1"/>
</dbReference>
<dbReference type="HAMAP" id="MF_00113">
    <property type="entry name" value="QueA"/>
    <property type="match status" value="1"/>
</dbReference>
<evidence type="ECO:0000256" key="6">
    <source>
        <dbReference type="ARBA" id="ARBA00022691"/>
    </source>
</evidence>
<keyword evidence="7 13" id="KW-0671">Queuosine biosynthesis</keyword>
<dbReference type="GO" id="GO:0005737">
    <property type="term" value="C:cytoplasm"/>
    <property type="evidence" value="ECO:0007669"/>
    <property type="project" value="UniProtKB-SubCell"/>
</dbReference>
<evidence type="ECO:0000256" key="2">
    <source>
        <dbReference type="ARBA" id="ARBA00004691"/>
    </source>
</evidence>
<name>A0A6N4A8H7_OENOE</name>
<dbReference type="FunFam" id="3.40.1780.10:FF:000001">
    <property type="entry name" value="S-adenosylmethionine:tRNA ribosyltransferase-isomerase"/>
    <property type="match status" value="1"/>
</dbReference>
<comment type="catalytic activity">
    <reaction evidence="8 13">
        <text>7-aminomethyl-7-carbaguanosine(34) in tRNA + S-adenosyl-L-methionine = epoxyqueuosine(34) in tRNA + adenine + L-methionine + 2 H(+)</text>
        <dbReference type="Rhea" id="RHEA:32155"/>
        <dbReference type="Rhea" id="RHEA-COMP:10342"/>
        <dbReference type="Rhea" id="RHEA-COMP:18582"/>
        <dbReference type="ChEBI" id="CHEBI:15378"/>
        <dbReference type="ChEBI" id="CHEBI:16708"/>
        <dbReference type="ChEBI" id="CHEBI:57844"/>
        <dbReference type="ChEBI" id="CHEBI:59789"/>
        <dbReference type="ChEBI" id="CHEBI:82833"/>
        <dbReference type="ChEBI" id="CHEBI:194443"/>
        <dbReference type="EC" id="2.4.99.17"/>
    </reaction>
</comment>
<comment type="subunit">
    <text evidence="3 13">Monomer.</text>
</comment>
<evidence type="ECO:0000256" key="4">
    <source>
        <dbReference type="ARBA" id="ARBA00022490"/>
    </source>
</evidence>
<keyword evidence="5 13" id="KW-0808">Transferase</keyword>
<evidence type="ECO:0000256" key="12">
    <source>
        <dbReference type="ARBA" id="ARBA00076160"/>
    </source>
</evidence>
<comment type="pathway">
    <text evidence="2 13">tRNA modification; tRNA-queuosine biosynthesis.</text>
</comment>
<dbReference type="GO" id="GO:0051075">
    <property type="term" value="F:S-adenosylmethionine:tRNA ribosyltransferase-isomerase activity"/>
    <property type="evidence" value="ECO:0007669"/>
    <property type="project" value="UniProtKB-EC"/>
</dbReference>
<keyword evidence="14" id="KW-0413">Isomerase</keyword>
<organism evidence="14 15">
    <name type="scientific">Oenococcus oeni</name>
    <name type="common">Leuconostoc oenos</name>
    <dbReference type="NCBI Taxonomy" id="1247"/>
    <lineage>
        <taxon>Bacteria</taxon>
        <taxon>Bacillati</taxon>
        <taxon>Bacillota</taxon>
        <taxon>Bacilli</taxon>
        <taxon>Lactobacillales</taxon>
        <taxon>Lactobacillaceae</taxon>
        <taxon>Oenococcus</taxon>
    </lineage>
</organism>
<keyword evidence="6 13" id="KW-0949">S-adenosyl-L-methionine</keyword>
<evidence type="ECO:0000256" key="7">
    <source>
        <dbReference type="ARBA" id="ARBA00022785"/>
    </source>
</evidence>
<comment type="caution">
    <text evidence="14">The sequence shown here is derived from an EMBL/GenBank/DDBJ whole genome shotgun (WGS) entry which is preliminary data.</text>
</comment>
<gene>
    <name evidence="13" type="primary">queA</name>
    <name evidence="14" type="ORF">ATX59_02745</name>
</gene>
<dbReference type="Gene3D" id="2.40.10.240">
    <property type="entry name" value="QueA-like"/>
    <property type="match status" value="1"/>
</dbReference>
<dbReference type="Proteomes" id="UP000181728">
    <property type="component" value="Unassembled WGS sequence"/>
</dbReference>
<comment type="subcellular location">
    <subcellularLocation>
        <location evidence="1 13">Cytoplasm</location>
    </subcellularLocation>
</comment>
<dbReference type="NCBIfam" id="NF001140">
    <property type="entry name" value="PRK00147.1"/>
    <property type="match status" value="1"/>
</dbReference>
<evidence type="ECO:0000256" key="10">
    <source>
        <dbReference type="ARBA" id="ARBA00066503"/>
    </source>
</evidence>
<dbReference type="Pfam" id="PF02547">
    <property type="entry name" value="Queuosine_synth"/>
    <property type="match status" value="1"/>
</dbReference>
<dbReference type="UniPathway" id="UPA00392"/>
<proteinExistence type="inferred from homology"/>
<keyword evidence="4 13" id="KW-0963">Cytoplasm</keyword>
<evidence type="ECO:0000256" key="11">
    <source>
        <dbReference type="ARBA" id="ARBA00069325"/>
    </source>
</evidence>
<dbReference type="InterPro" id="IPR042119">
    <property type="entry name" value="QueA_dom2"/>
</dbReference>
<dbReference type="InterPro" id="IPR042118">
    <property type="entry name" value="QueA_dom1"/>
</dbReference>
<dbReference type="FunFam" id="2.40.10.240:FF:000002">
    <property type="entry name" value="S-adenosylmethionine:tRNA ribosyltransferase-isomerase"/>
    <property type="match status" value="1"/>
</dbReference>
<evidence type="ECO:0000256" key="8">
    <source>
        <dbReference type="ARBA" id="ARBA00052751"/>
    </source>
</evidence>
<evidence type="ECO:0000256" key="3">
    <source>
        <dbReference type="ARBA" id="ARBA00011245"/>
    </source>
</evidence>
<dbReference type="PANTHER" id="PTHR30307:SF0">
    <property type="entry name" value="S-ADENOSYLMETHIONINE:TRNA RIBOSYLTRANSFERASE-ISOMERASE"/>
    <property type="match status" value="1"/>
</dbReference>
<dbReference type="PANTHER" id="PTHR30307">
    <property type="entry name" value="S-ADENOSYLMETHIONINE:TRNA RIBOSYLTRANSFERASE-ISOMERASE"/>
    <property type="match status" value="1"/>
</dbReference>
<evidence type="ECO:0000256" key="13">
    <source>
        <dbReference type="HAMAP-Rule" id="MF_00113"/>
    </source>
</evidence>
<evidence type="ECO:0000256" key="1">
    <source>
        <dbReference type="ARBA" id="ARBA00004496"/>
    </source>
</evidence>
<evidence type="ECO:0000256" key="9">
    <source>
        <dbReference type="ARBA" id="ARBA00061210"/>
    </source>
</evidence>
<dbReference type="InterPro" id="IPR003699">
    <property type="entry name" value="QueA"/>
</dbReference>
<dbReference type="GO" id="GO:0008616">
    <property type="term" value="P:tRNA queuosine(34) biosynthetic process"/>
    <property type="evidence" value="ECO:0007669"/>
    <property type="project" value="UniProtKB-UniRule"/>
</dbReference>
<dbReference type="AlphaFoldDB" id="A0A6N4A8H7"/>
<comment type="function">
    <text evidence="13">Transfers and isomerizes the ribose moiety from AdoMet to the 7-aminomethyl group of 7-deazaguanine (preQ1-tRNA) to give epoxyqueuosine (oQ-tRNA).</text>
</comment>
<evidence type="ECO:0000313" key="14">
    <source>
        <dbReference type="EMBL" id="OIM21794.1"/>
    </source>
</evidence>
<protein>
    <recommendedName>
        <fullName evidence="11 13">S-adenosylmethionine:tRNA ribosyltransferase-isomerase</fullName>
        <ecNumber evidence="10 13">2.4.99.17</ecNumber>
    </recommendedName>
    <alternativeName>
        <fullName evidence="12 13">Queuosine biosynthesis protein QueA</fullName>
    </alternativeName>
</protein>
<sequence length="359" mass="40764">MTEEKVPHYTLSDFDYNLPHELIAQTPLKQRDASRLLLLNAKTGAYEDKHFYDIIDYLNPGDALVMNNSRVIPARLHGWRPETKGHVEVLLLRQDHGDVWETLIKPAKKFPVGSVIDFGNENETIMTGKVVGELEHGGRYVEFQYDGIFMELLDKLGEMPLPPYIKEKLKDQERYQTVYSKIEGSAAAPTAGLHWTPELLDKVRAKGIKTIELTLHVGLGTFRPVEEENIDKHKMHSEFYQLSQAAADQINQVRNNGGRIVATGTTTIRTLETIGHKFNGDKYGGNVQADSGWTDIFIKPGFKWTTVDAFITNFHLPKSTLVMLVAAFTGRENILNAYKHAIQEKYRFFSFGDAMFIHN</sequence>